<organism evidence="2 3">
    <name type="scientific">Hemibagrus guttatus</name>
    <dbReference type="NCBI Taxonomy" id="175788"/>
    <lineage>
        <taxon>Eukaryota</taxon>
        <taxon>Metazoa</taxon>
        <taxon>Chordata</taxon>
        <taxon>Craniata</taxon>
        <taxon>Vertebrata</taxon>
        <taxon>Euteleostomi</taxon>
        <taxon>Actinopterygii</taxon>
        <taxon>Neopterygii</taxon>
        <taxon>Teleostei</taxon>
        <taxon>Ostariophysi</taxon>
        <taxon>Siluriformes</taxon>
        <taxon>Bagridae</taxon>
        <taxon>Hemibagrus</taxon>
    </lineage>
</organism>
<feature type="transmembrane region" description="Helical" evidence="1">
    <location>
        <begin position="20"/>
        <end position="46"/>
    </location>
</feature>
<name>A0AAE0R7X0_9TELE</name>
<proteinExistence type="predicted"/>
<dbReference type="AlphaFoldDB" id="A0AAE0R7X0"/>
<dbReference type="EMBL" id="JAUCMX010000005">
    <property type="protein sequence ID" value="KAK3546521.1"/>
    <property type="molecule type" value="Genomic_DNA"/>
</dbReference>
<gene>
    <name evidence="2" type="ORF">QTP70_026502</name>
</gene>
<comment type="caution">
    <text evidence="2">The sequence shown here is derived from an EMBL/GenBank/DDBJ whole genome shotgun (WGS) entry which is preliminary data.</text>
</comment>
<keyword evidence="3" id="KW-1185">Reference proteome</keyword>
<keyword evidence="1" id="KW-0812">Transmembrane</keyword>
<protein>
    <submittedName>
        <fullName evidence="2">Uncharacterized protein</fullName>
    </submittedName>
</protein>
<feature type="non-terminal residue" evidence="2">
    <location>
        <position position="106"/>
    </location>
</feature>
<keyword evidence="1" id="KW-0472">Membrane</keyword>
<evidence type="ECO:0000313" key="2">
    <source>
        <dbReference type="EMBL" id="KAK3546521.1"/>
    </source>
</evidence>
<keyword evidence="1" id="KW-1133">Transmembrane helix</keyword>
<reference evidence="2" key="1">
    <citation type="submission" date="2023-06" db="EMBL/GenBank/DDBJ databases">
        <title>Male Hemibagrus guttatus genome.</title>
        <authorList>
            <person name="Bian C."/>
        </authorList>
    </citation>
    <scope>NUCLEOTIDE SEQUENCE</scope>
    <source>
        <strain evidence="2">Male_cb2023</strain>
        <tissue evidence="2">Muscle</tissue>
    </source>
</reference>
<dbReference type="Proteomes" id="UP001274896">
    <property type="component" value="Unassembled WGS sequence"/>
</dbReference>
<evidence type="ECO:0000313" key="3">
    <source>
        <dbReference type="Proteomes" id="UP001274896"/>
    </source>
</evidence>
<sequence>MYKSMYIMELVHKCPSGAEAPFSVLMLICSVVKASPYLLMTIILLVKRYRARVHLESIQSLAKLSDQVRRALDREVTKNPMVTHTELQHFSVEREEQPSLQHSTNQ</sequence>
<accession>A0AAE0R7X0</accession>
<evidence type="ECO:0000256" key="1">
    <source>
        <dbReference type="SAM" id="Phobius"/>
    </source>
</evidence>